<dbReference type="STRING" id="2018661.A0A2A2LS45"/>
<proteinExistence type="predicted"/>
<dbReference type="GO" id="GO:0005200">
    <property type="term" value="F:structural constituent of cytoskeleton"/>
    <property type="evidence" value="ECO:0007669"/>
    <property type="project" value="TreeGrafter"/>
</dbReference>
<keyword evidence="2 3" id="KW-0175">Coiled coil</keyword>
<dbReference type="PANTHER" id="PTHR45721">
    <property type="entry name" value="LAMIN DM0-RELATED"/>
    <property type="match status" value="1"/>
</dbReference>
<comment type="caution">
    <text evidence="5">The sequence shown here is derived from an EMBL/GenBank/DDBJ whole genome shotgun (WGS) entry which is preliminary data.</text>
</comment>
<dbReference type="GO" id="GO:0005652">
    <property type="term" value="C:nuclear lamina"/>
    <property type="evidence" value="ECO:0007669"/>
    <property type="project" value="TreeGrafter"/>
</dbReference>
<protein>
    <recommendedName>
        <fullName evidence="4">IF rod domain-containing protein</fullName>
    </recommendedName>
</protein>
<gene>
    <name evidence="5" type="ORF">WR25_04129</name>
</gene>
<dbReference type="GO" id="GO:0006998">
    <property type="term" value="P:nuclear envelope organization"/>
    <property type="evidence" value="ECO:0007669"/>
    <property type="project" value="TreeGrafter"/>
</dbReference>
<dbReference type="GO" id="GO:0051664">
    <property type="term" value="P:nuclear pore localization"/>
    <property type="evidence" value="ECO:0007669"/>
    <property type="project" value="TreeGrafter"/>
</dbReference>
<keyword evidence="1" id="KW-0403">Intermediate filament</keyword>
<organism evidence="5 6">
    <name type="scientific">Diploscapter pachys</name>
    <dbReference type="NCBI Taxonomy" id="2018661"/>
    <lineage>
        <taxon>Eukaryota</taxon>
        <taxon>Metazoa</taxon>
        <taxon>Ecdysozoa</taxon>
        <taxon>Nematoda</taxon>
        <taxon>Chromadorea</taxon>
        <taxon>Rhabditida</taxon>
        <taxon>Rhabditina</taxon>
        <taxon>Rhabditomorpha</taxon>
        <taxon>Rhabditoidea</taxon>
        <taxon>Rhabditidae</taxon>
        <taxon>Diploscapter</taxon>
    </lineage>
</organism>
<name>A0A2A2LS45_9BILA</name>
<dbReference type="OrthoDB" id="2441647at2759"/>
<keyword evidence="6" id="KW-1185">Reference proteome</keyword>
<evidence type="ECO:0000313" key="5">
    <source>
        <dbReference type="EMBL" id="PAV88845.1"/>
    </source>
</evidence>
<dbReference type="Proteomes" id="UP000218231">
    <property type="component" value="Unassembled WGS sequence"/>
</dbReference>
<feature type="domain" description="IF rod" evidence="4">
    <location>
        <begin position="28"/>
        <end position="359"/>
    </location>
</feature>
<accession>A0A2A2LS45</accession>
<dbReference type="AlphaFoldDB" id="A0A2A2LS45"/>
<dbReference type="GO" id="GO:0031507">
    <property type="term" value="P:heterochromatin formation"/>
    <property type="evidence" value="ECO:0007669"/>
    <property type="project" value="TreeGrafter"/>
</dbReference>
<dbReference type="PANTHER" id="PTHR45721:SF14">
    <property type="entry name" value="INTERMEDIATE FILAMENT PROTEIN IFD-1"/>
    <property type="match status" value="1"/>
</dbReference>
<feature type="coiled-coil region" evidence="3">
    <location>
        <begin position="136"/>
        <end position="199"/>
    </location>
</feature>
<dbReference type="EMBL" id="LIAE01006489">
    <property type="protein sequence ID" value="PAV88846.1"/>
    <property type="molecule type" value="Genomic_DNA"/>
</dbReference>
<dbReference type="Gene3D" id="1.20.5.170">
    <property type="match status" value="1"/>
</dbReference>
<reference evidence="5 6" key="1">
    <citation type="journal article" date="2017" name="Curr. Biol.">
        <title>Genome architecture and evolution of a unichromosomal asexual nematode.</title>
        <authorList>
            <person name="Fradin H."/>
            <person name="Zegar C."/>
            <person name="Gutwein M."/>
            <person name="Lucas J."/>
            <person name="Kovtun M."/>
            <person name="Corcoran D."/>
            <person name="Baugh L.R."/>
            <person name="Kiontke K."/>
            <person name="Gunsalus K."/>
            <person name="Fitch D.H."/>
            <person name="Piano F."/>
        </authorList>
    </citation>
    <scope>NUCLEOTIDE SEQUENCE [LARGE SCALE GENOMIC DNA]</scope>
    <source>
        <strain evidence="5">PF1309</strain>
    </source>
</reference>
<dbReference type="EMBL" id="LIAE01006489">
    <property type="protein sequence ID" value="PAV88845.1"/>
    <property type="molecule type" value="Genomic_DNA"/>
</dbReference>
<dbReference type="InterPro" id="IPR039008">
    <property type="entry name" value="IF_rod_dom"/>
</dbReference>
<feature type="coiled-coil region" evidence="3">
    <location>
        <begin position="232"/>
        <end position="294"/>
    </location>
</feature>
<evidence type="ECO:0000256" key="1">
    <source>
        <dbReference type="ARBA" id="ARBA00022754"/>
    </source>
</evidence>
<evidence type="ECO:0000313" key="6">
    <source>
        <dbReference type="Proteomes" id="UP000218231"/>
    </source>
</evidence>
<dbReference type="GO" id="GO:0090435">
    <property type="term" value="P:protein localization to nuclear envelope"/>
    <property type="evidence" value="ECO:0007669"/>
    <property type="project" value="TreeGrafter"/>
</dbReference>
<dbReference type="EMBL" id="LIAE01006489">
    <property type="protein sequence ID" value="PAV88844.1"/>
    <property type="molecule type" value="Genomic_DNA"/>
</dbReference>
<dbReference type="Pfam" id="PF00038">
    <property type="entry name" value="Filament"/>
    <property type="match status" value="1"/>
</dbReference>
<evidence type="ECO:0000256" key="3">
    <source>
        <dbReference type="SAM" id="Coils"/>
    </source>
</evidence>
<dbReference type="GO" id="GO:0007097">
    <property type="term" value="P:nuclear migration"/>
    <property type="evidence" value="ECO:0007669"/>
    <property type="project" value="TreeGrafter"/>
</dbReference>
<evidence type="ECO:0000259" key="4">
    <source>
        <dbReference type="Pfam" id="PF00038"/>
    </source>
</evidence>
<dbReference type="GO" id="GO:0005882">
    <property type="term" value="C:intermediate filament"/>
    <property type="evidence" value="ECO:0007669"/>
    <property type="project" value="UniProtKB-KW"/>
</dbReference>
<evidence type="ECO:0000256" key="2">
    <source>
        <dbReference type="ARBA" id="ARBA00023054"/>
    </source>
</evidence>
<sequence length="487" mass="58091">MGDEDLSGNDRNSGMSARSQHVLNNIRDTLRFFEAQNRILRKYIELLRVSSIEHAEHVKGCYEAEILSLRTLKSAEHEKRIDFQKNENELRRAFEDNEELWIDELEKHRTKRESERREMKYLSDLEADVSFTKRCIQESEGEKIRIQAEISRLTKEVNAKILSTRIDRDAVNTRINEFYMKMKALIADHERTIREETQKLCIDSTPTNREYFRKELESSIKDIRLDFDRVMIKNQNDHEQMLRKAIEKIKKENGNIAQAQTNMRNEIIRQRAEISAFRDKLADLEGRNTQLQQTIEHRNHMYREEERLFQISLAAKEDANRRVREECTRITLELDRILDYNISLQREIEEYRQLLDDGESGRAPRSRSRTPERVIKHIYYEPVTVTVPSPAHSPYHSPHISPHYSPQHYTSYYSPYRPYSAYSTEYTTYRRPRSLSPVRNDYKNYRDEVIVERPRTPDSGHSYTERVEQREKTHFSRAYQGHISITV</sequence>
<dbReference type="SUPFAM" id="SSF64593">
    <property type="entry name" value="Intermediate filament protein, coiled coil region"/>
    <property type="match status" value="1"/>
</dbReference>